<proteinExistence type="predicted"/>
<evidence type="ECO:0000313" key="7">
    <source>
        <dbReference type="Proteomes" id="UP000590564"/>
    </source>
</evidence>
<feature type="transmembrane region" description="Helical" evidence="1">
    <location>
        <begin position="67"/>
        <end position="86"/>
    </location>
</feature>
<name>A0A2L1C942_METMI</name>
<sequence length="128" mass="14480">MDLKTYKKYLRILIITVAILVSLAVTTGNGYLAVLIVVIGIFTKMNLRKKLDEVIEDELLHKVAEKASYLTIQVVCLIFALLSVFLTGFKSYVPEYALIGTLLAYSALCILFVNMLFRYIFSKKYGII</sequence>
<dbReference type="AlphaFoldDB" id="A0A2L1C942"/>
<evidence type="ECO:0000256" key="1">
    <source>
        <dbReference type="SAM" id="Phobius"/>
    </source>
</evidence>
<dbReference type="RefSeq" id="WP_104837376.1">
    <property type="nucleotide sequence ID" value="NZ_CP026606.1"/>
</dbReference>
<dbReference type="Proteomes" id="UP000590564">
    <property type="component" value="Unassembled WGS sequence"/>
</dbReference>
<accession>A0A2L1C942</accession>
<keyword evidence="1" id="KW-0472">Membrane</keyword>
<dbReference type="InterPro" id="IPR019235">
    <property type="entry name" value="DUF2178_TM"/>
</dbReference>
<protein>
    <submittedName>
        <fullName evidence="3">Putative membrane protein</fullName>
    </submittedName>
</protein>
<dbReference type="EMBL" id="CP026606">
    <property type="protein sequence ID" value="AVB75720.1"/>
    <property type="molecule type" value="Genomic_DNA"/>
</dbReference>
<dbReference type="Proteomes" id="UP000567099">
    <property type="component" value="Unassembled WGS sequence"/>
</dbReference>
<feature type="transmembrane region" description="Helical" evidence="1">
    <location>
        <begin position="98"/>
        <end position="121"/>
    </location>
</feature>
<evidence type="ECO:0000313" key="5">
    <source>
        <dbReference type="Proteomes" id="UP000239462"/>
    </source>
</evidence>
<keyword evidence="1" id="KW-0812">Transmembrane</keyword>
<evidence type="ECO:0000313" key="3">
    <source>
        <dbReference type="EMBL" id="MBA2864136.1"/>
    </source>
</evidence>
<dbReference type="KEGG" id="mmad:MMJJ_03030"/>
<evidence type="ECO:0000313" key="4">
    <source>
        <dbReference type="EMBL" id="MBB6497062.1"/>
    </source>
</evidence>
<dbReference type="Proteomes" id="UP000239462">
    <property type="component" value="Chromosome"/>
</dbReference>
<reference evidence="5" key="1">
    <citation type="journal article" date="2018" name="Genome Announc.">
        <title>Complete Genome Sequence of the Methanococcus maripaludis Type Strain JJ (DSM 2067), a Model for Selenoprotein Synthesis in Archaea.</title>
        <authorList>
            <person name="Poehlein A."/>
            <person name="Heym D."/>
            <person name="Quitzke V."/>
            <person name="Fersch J."/>
            <person name="Daniel R."/>
            <person name="Rother M."/>
        </authorList>
    </citation>
    <scope>NUCLEOTIDE SEQUENCE [LARGE SCALE GENOMIC DNA]</scope>
    <source>
        <strain evidence="5">DSM 2067</strain>
    </source>
</reference>
<keyword evidence="1" id="KW-1133">Transmembrane helix</keyword>
<dbReference type="Pfam" id="PF09946">
    <property type="entry name" value="DUF2178"/>
    <property type="match status" value="1"/>
</dbReference>
<evidence type="ECO:0000313" key="6">
    <source>
        <dbReference type="Proteomes" id="UP000567099"/>
    </source>
</evidence>
<dbReference type="GeneID" id="36101398"/>
<gene>
    <name evidence="3" type="ORF">HNP94_001136</name>
    <name evidence="4" type="ORF">HNP96_001103</name>
    <name evidence="2" type="ORF">MMJJ_03030</name>
</gene>
<reference evidence="2" key="2">
    <citation type="submission" date="2018-02" db="EMBL/GenBank/DDBJ databases">
        <title>Complete genome sequence of the Methanococcus maripaludis type strain JJ (DSM 2067), a model for selenoprotein synthesis in Archaea.</title>
        <authorList>
            <person name="Poehlein A."/>
            <person name="Heym D."/>
            <person name="Quitzke V."/>
            <person name="Fersch J."/>
            <person name="Daniel R."/>
            <person name="Rother M."/>
        </authorList>
    </citation>
    <scope>NUCLEOTIDE SEQUENCE [LARGE SCALE GENOMIC DNA]</scope>
    <source>
        <strain evidence="2">DSM 2067</strain>
    </source>
</reference>
<evidence type="ECO:0000313" key="2">
    <source>
        <dbReference type="EMBL" id="AVB75720.1"/>
    </source>
</evidence>
<organism evidence="2 5">
    <name type="scientific">Methanococcus maripaludis</name>
    <name type="common">Methanococcus deltae</name>
    <dbReference type="NCBI Taxonomy" id="39152"/>
    <lineage>
        <taxon>Archaea</taxon>
        <taxon>Methanobacteriati</taxon>
        <taxon>Methanobacteriota</taxon>
        <taxon>Methanomada group</taxon>
        <taxon>Methanococci</taxon>
        <taxon>Methanococcales</taxon>
        <taxon>Methanococcaceae</taxon>
        <taxon>Methanococcus</taxon>
    </lineage>
</organism>
<feature type="transmembrane region" description="Helical" evidence="1">
    <location>
        <begin position="9"/>
        <end position="25"/>
    </location>
</feature>
<dbReference type="EMBL" id="JACDUO010000001">
    <property type="protein sequence ID" value="MBA2864136.1"/>
    <property type="molecule type" value="Genomic_DNA"/>
</dbReference>
<reference evidence="3 6" key="3">
    <citation type="submission" date="2020-07" db="EMBL/GenBank/DDBJ databases">
        <title>Genomic Encyclopedia of Type Strains, Phase IV (KMG-V): Genome sequencing to study the core and pangenomes of soil and plant-associated prokaryotes.</title>
        <authorList>
            <person name="Whitman W."/>
        </authorList>
    </citation>
    <scope>NUCLEOTIDE SEQUENCE [LARGE SCALE GENOMIC DNA]</scope>
    <source>
        <strain evidence="3 6">C13</strain>
        <strain evidence="4 7">D1</strain>
    </source>
</reference>
<dbReference type="EMBL" id="JACHED010000002">
    <property type="protein sequence ID" value="MBB6497062.1"/>
    <property type="molecule type" value="Genomic_DNA"/>
</dbReference>